<evidence type="ECO:0000256" key="3">
    <source>
        <dbReference type="ARBA" id="ARBA00022448"/>
    </source>
</evidence>
<comment type="similarity">
    <text evidence="2">Belongs to the major facilitator superfamily.</text>
</comment>
<dbReference type="PANTHER" id="PTHR23514">
    <property type="entry name" value="BYPASS OF STOP CODON PROTEIN 6"/>
    <property type="match status" value="1"/>
</dbReference>
<dbReference type="InterPro" id="IPR011701">
    <property type="entry name" value="MFS"/>
</dbReference>
<evidence type="ECO:0000256" key="4">
    <source>
        <dbReference type="ARBA" id="ARBA00022692"/>
    </source>
</evidence>
<dbReference type="FunFam" id="1.20.1250.20:FF:000286">
    <property type="entry name" value="MFS efflux transporter"/>
    <property type="match status" value="1"/>
</dbReference>
<evidence type="ECO:0000256" key="8">
    <source>
        <dbReference type="SAM" id="Phobius"/>
    </source>
</evidence>
<feature type="domain" description="Major facilitator superfamily (MFS) profile" evidence="9">
    <location>
        <begin position="42"/>
        <end position="431"/>
    </location>
</feature>
<evidence type="ECO:0000256" key="5">
    <source>
        <dbReference type="ARBA" id="ARBA00022989"/>
    </source>
</evidence>
<keyword evidence="5 8" id="KW-1133">Transmembrane helix</keyword>
<dbReference type="AlphaFoldDB" id="A0A167PWV9"/>
<dbReference type="EMBL" id="KV440973">
    <property type="protein sequence ID" value="OAD78684.1"/>
    <property type="molecule type" value="Genomic_DNA"/>
</dbReference>
<evidence type="ECO:0000259" key="9">
    <source>
        <dbReference type="PROSITE" id="PS50850"/>
    </source>
</evidence>
<feature type="transmembrane region" description="Helical" evidence="8">
    <location>
        <begin position="256"/>
        <end position="277"/>
    </location>
</feature>
<proteinExistence type="inferred from homology"/>
<dbReference type="GO" id="GO:0012505">
    <property type="term" value="C:endomembrane system"/>
    <property type="evidence" value="ECO:0007669"/>
    <property type="project" value="UniProtKB-SubCell"/>
</dbReference>
<dbReference type="PANTHER" id="PTHR23514:SF3">
    <property type="entry name" value="BYPASS OF STOP CODON PROTEIN 6"/>
    <property type="match status" value="1"/>
</dbReference>
<comment type="subcellular location">
    <subcellularLocation>
        <location evidence="1">Endomembrane system</location>
        <topology evidence="1">Multi-pass membrane protein</topology>
    </subcellularLocation>
</comment>
<organism evidence="10 11">
    <name type="scientific">Phycomyces blakesleeanus (strain ATCC 8743b / DSM 1359 / FGSC 10004 / NBRC 33097 / NRRL 1555)</name>
    <dbReference type="NCBI Taxonomy" id="763407"/>
    <lineage>
        <taxon>Eukaryota</taxon>
        <taxon>Fungi</taxon>
        <taxon>Fungi incertae sedis</taxon>
        <taxon>Mucoromycota</taxon>
        <taxon>Mucoromycotina</taxon>
        <taxon>Mucoromycetes</taxon>
        <taxon>Mucorales</taxon>
        <taxon>Phycomycetaceae</taxon>
        <taxon>Phycomyces</taxon>
    </lineage>
</organism>
<dbReference type="VEuPathDB" id="FungiDB:PHYBLDRAFT_37479"/>
<dbReference type="RefSeq" id="XP_018296724.1">
    <property type="nucleotide sequence ID" value="XM_018440091.1"/>
</dbReference>
<dbReference type="GeneID" id="29000997"/>
<keyword evidence="4 8" id="KW-0812">Transmembrane</keyword>
<dbReference type="InParanoid" id="A0A167PWV9"/>
<keyword evidence="6 8" id="KW-0472">Membrane</keyword>
<evidence type="ECO:0000313" key="10">
    <source>
        <dbReference type="EMBL" id="OAD78684.1"/>
    </source>
</evidence>
<dbReference type="GO" id="GO:0022857">
    <property type="term" value="F:transmembrane transporter activity"/>
    <property type="evidence" value="ECO:0007669"/>
    <property type="project" value="InterPro"/>
</dbReference>
<dbReference type="Proteomes" id="UP000077315">
    <property type="component" value="Unassembled WGS sequence"/>
</dbReference>
<dbReference type="Gene3D" id="1.20.1250.20">
    <property type="entry name" value="MFS general substrate transporter like domains"/>
    <property type="match status" value="2"/>
</dbReference>
<accession>A0A167PWV9</accession>
<feature type="region of interest" description="Disordered" evidence="7">
    <location>
        <begin position="1"/>
        <end position="26"/>
    </location>
</feature>
<feature type="transmembrane region" description="Helical" evidence="8">
    <location>
        <begin position="376"/>
        <end position="395"/>
    </location>
</feature>
<keyword evidence="3" id="KW-0813">Transport</keyword>
<feature type="transmembrane region" description="Helical" evidence="8">
    <location>
        <begin position="194"/>
        <end position="214"/>
    </location>
</feature>
<dbReference type="OrthoDB" id="413079at2759"/>
<evidence type="ECO:0000256" key="6">
    <source>
        <dbReference type="ARBA" id="ARBA00023136"/>
    </source>
</evidence>
<dbReference type="InterPro" id="IPR020846">
    <property type="entry name" value="MFS_dom"/>
</dbReference>
<feature type="transmembrane region" description="Helical" evidence="8">
    <location>
        <begin position="166"/>
        <end position="187"/>
    </location>
</feature>
<dbReference type="PROSITE" id="PS50850">
    <property type="entry name" value="MFS"/>
    <property type="match status" value="1"/>
</dbReference>
<feature type="transmembrane region" description="Helical" evidence="8">
    <location>
        <begin position="289"/>
        <end position="311"/>
    </location>
</feature>
<dbReference type="InterPro" id="IPR051788">
    <property type="entry name" value="MFS_Transporter"/>
</dbReference>
<sequence length="433" mass="46530">MPNNDSSTSSITESTSLLGSERGAKADPKAESWSDLKPYIWPLISSNIITVMAGLNDGTFGVMIPRLKEHYDISNSTVSLLFLFNAIGFFISGFLNGFIVKHIGQRATVYTASISLMIVYLFALTGQRFEIMLGLMVFQGGSISLLDAAVNVYTANVPMATLMLNILHANYGVGAMISPLVGTAFLVRNITWRAVYGFLAGAAFLNILSVMIGFSGTNMEQPNEHEIEDDDTDELPKARIAIPSHPIRNSVTLLSAGYILIYVGVEIIMGGWGYTFLTEGRHGDKEMMGHVTAGYWAGLAIGRLVLGYLAGRLGEKRTITALTITGGVVLIIFGYAESIVIDSIALVTIGFLIGPMFPTTISLVSQLLPRHIHATSIGFISAIGASGAAVLPYGAGLIADQYGILSIPLVCFVMLATMQLMWTFVPNPQTINI</sequence>
<evidence type="ECO:0000313" key="11">
    <source>
        <dbReference type="Proteomes" id="UP000077315"/>
    </source>
</evidence>
<feature type="compositionally biased region" description="Low complexity" evidence="7">
    <location>
        <begin position="1"/>
        <end position="21"/>
    </location>
</feature>
<feature type="transmembrane region" description="Helical" evidence="8">
    <location>
        <begin position="402"/>
        <end position="425"/>
    </location>
</feature>
<feature type="transmembrane region" description="Helical" evidence="8">
    <location>
        <begin position="131"/>
        <end position="154"/>
    </location>
</feature>
<dbReference type="GO" id="GO:0016020">
    <property type="term" value="C:membrane"/>
    <property type="evidence" value="ECO:0007669"/>
    <property type="project" value="TreeGrafter"/>
</dbReference>
<dbReference type="Pfam" id="PF07690">
    <property type="entry name" value="MFS_1"/>
    <property type="match status" value="2"/>
</dbReference>
<dbReference type="SUPFAM" id="SSF103473">
    <property type="entry name" value="MFS general substrate transporter"/>
    <property type="match status" value="1"/>
</dbReference>
<reference evidence="11" key="1">
    <citation type="submission" date="2015-06" db="EMBL/GenBank/DDBJ databases">
        <title>Expansion of signal transduction pathways in fungi by whole-genome duplication.</title>
        <authorList>
            <consortium name="DOE Joint Genome Institute"/>
            <person name="Corrochano L.M."/>
            <person name="Kuo A."/>
            <person name="Marcet-Houben M."/>
            <person name="Polaino S."/>
            <person name="Salamov A."/>
            <person name="Villalobos J.M."/>
            <person name="Alvarez M.I."/>
            <person name="Avalos J."/>
            <person name="Benito E.P."/>
            <person name="Benoit I."/>
            <person name="Burger G."/>
            <person name="Camino L.P."/>
            <person name="Canovas D."/>
            <person name="Cerda-Olmedo E."/>
            <person name="Cheng J.-F."/>
            <person name="Dominguez A."/>
            <person name="Elias M."/>
            <person name="Eslava A.P."/>
            <person name="Glaser F."/>
            <person name="Grimwood J."/>
            <person name="Gutierrez G."/>
            <person name="Heitman J."/>
            <person name="Henrissat B."/>
            <person name="Iturriaga E.A."/>
            <person name="Lang B.F."/>
            <person name="Lavin J.L."/>
            <person name="Lee S."/>
            <person name="Li W."/>
            <person name="Lindquist E."/>
            <person name="Lopez-Garcia S."/>
            <person name="Luque E.M."/>
            <person name="Marcos A.T."/>
            <person name="Martin J."/>
            <person name="McCluskey K."/>
            <person name="Medina H.R."/>
            <person name="Miralles-Duran A."/>
            <person name="Miyazaki A."/>
            <person name="Munoz-Torres E."/>
            <person name="Oguiza J.A."/>
            <person name="Ohm R."/>
            <person name="Olmedo M."/>
            <person name="Orejas M."/>
            <person name="Ortiz-Castellanos L."/>
            <person name="Pisabarro A.G."/>
            <person name="Rodriguez-Romero J."/>
            <person name="Ruiz-Herrera J."/>
            <person name="Ruiz-Vazquez R."/>
            <person name="Sanz C."/>
            <person name="Schackwitz W."/>
            <person name="Schmutz J."/>
            <person name="Shahriari M."/>
            <person name="Shelest E."/>
            <person name="Silva-Franco F."/>
            <person name="Soanes D."/>
            <person name="Syed K."/>
            <person name="Tagua V.G."/>
            <person name="Talbot N.J."/>
            <person name="Thon M."/>
            <person name="De vries R.P."/>
            <person name="Wiebenga A."/>
            <person name="Yadav J.S."/>
            <person name="Braun E.L."/>
            <person name="Baker S."/>
            <person name="Garre V."/>
            <person name="Horwitz B."/>
            <person name="Torres-Martinez S."/>
            <person name="Idnurm A."/>
            <person name="Herrera-Estrella A."/>
            <person name="Gabaldon T."/>
            <person name="Grigoriev I.V."/>
        </authorList>
    </citation>
    <scope>NUCLEOTIDE SEQUENCE [LARGE SCALE GENOMIC DNA]</scope>
    <source>
        <strain evidence="11">NRRL 1555(-)</strain>
    </source>
</reference>
<evidence type="ECO:0000256" key="2">
    <source>
        <dbReference type="ARBA" id="ARBA00008335"/>
    </source>
</evidence>
<dbReference type="InterPro" id="IPR036259">
    <property type="entry name" value="MFS_trans_sf"/>
</dbReference>
<name>A0A167PWV9_PHYB8</name>
<evidence type="ECO:0000256" key="7">
    <source>
        <dbReference type="SAM" id="MobiDB-lite"/>
    </source>
</evidence>
<keyword evidence="11" id="KW-1185">Reference proteome</keyword>
<feature type="transmembrane region" description="Helical" evidence="8">
    <location>
        <begin position="343"/>
        <end position="364"/>
    </location>
</feature>
<dbReference type="STRING" id="763407.A0A167PWV9"/>
<evidence type="ECO:0000256" key="1">
    <source>
        <dbReference type="ARBA" id="ARBA00004127"/>
    </source>
</evidence>
<gene>
    <name evidence="10" type="ORF">PHYBLDRAFT_37479</name>
</gene>
<feature type="transmembrane region" description="Helical" evidence="8">
    <location>
        <begin position="76"/>
        <end position="95"/>
    </location>
</feature>
<feature type="transmembrane region" description="Helical" evidence="8">
    <location>
        <begin position="317"/>
        <end position="336"/>
    </location>
</feature>
<protein>
    <recommendedName>
        <fullName evidence="9">Major facilitator superfamily (MFS) profile domain-containing protein</fullName>
    </recommendedName>
</protein>
<feature type="transmembrane region" description="Helical" evidence="8">
    <location>
        <begin position="107"/>
        <end position="124"/>
    </location>
</feature>